<comment type="function">
    <text evidence="5">S-adenosyl-L-methionine-dependent protein-lysine N-methyltransferase that trimethylates elongation factor 1-alpha at 'Lys-79'.</text>
</comment>
<dbReference type="HAMAP" id="MF_03187">
    <property type="entry name" value="Methyltr_EFM5"/>
    <property type="match status" value="1"/>
</dbReference>
<keyword evidence="6" id="KW-0175">Coiled coil</keyword>
<dbReference type="AlphaFoldDB" id="A0A9N8W5T2"/>
<dbReference type="OrthoDB" id="206354at2759"/>
<dbReference type="GO" id="GO:0016279">
    <property type="term" value="F:protein-lysine N-methyltransferase activity"/>
    <property type="evidence" value="ECO:0007669"/>
    <property type="project" value="UniProtKB-UniRule"/>
</dbReference>
<evidence type="ECO:0000256" key="3">
    <source>
        <dbReference type="ARBA" id="ARBA00022603"/>
    </source>
</evidence>
<dbReference type="InterPro" id="IPR019369">
    <property type="entry name" value="Efm5/EEF1AKMT1"/>
</dbReference>
<dbReference type="EMBL" id="CAJVPJ010000103">
    <property type="protein sequence ID" value="CAG8478039.1"/>
    <property type="molecule type" value="Genomic_DNA"/>
</dbReference>
<dbReference type="GO" id="GO:0032259">
    <property type="term" value="P:methylation"/>
    <property type="evidence" value="ECO:0007669"/>
    <property type="project" value="UniProtKB-KW"/>
</dbReference>
<name>A0A9N8W5T2_9GLOM</name>
<evidence type="ECO:0000256" key="5">
    <source>
        <dbReference type="HAMAP-Rule" id="MF_03187"/>
    </source>
</evidence>
<proteinExistence type="inferred from homology"/>
<reference evidence="7" key="1">
    <citation type="submission" date="2021-06" db="EMBL/GenBank/DDBJ databases">
        <authorList>
            <person name="Kallberg Y."/>
            <person name="Tangrot J."/>
            <person name="Rosling A."/>
        </authorList>
    </citation>
    <scope>NUCLEOTIDE SEQUENCE</scope>
    <source>
        <strain evidence="7">IA702</strain>
    </source>
</reference>
<dbReference type="InterPro" id="IPR041370">
    <property type="entry name" value="Mlase_EEF1AKMT1/ZCCHC4"/>
</dbReference>
<dbReference type="EC" id="2.1.1.-" evidence="5"/>
<dbReference type="Pfam" id="PF10237">
    <property type="entry name" value="N6-adenineMlase"/>
    <property type="match status" value="1"/>
</dbReference>
<evidence type="ECO:0000313" key="8">
    <source>
        <dbReference type="Proteomes" id="UP000789572"/>
    </source>
</evidence>
<keyword evidence="2 5" id="KW-0963">Cytoplasm</keyword>
<protein>
    <recommendedName>
        <fullName evidence="5">Protein-lysine N-methyltransferase EFM5</fullName>
        <ecNumber evidence="5">2.1.1.-</ecNumber>
    </recommendedName>
    <alternativeName>
        <fullName evidence="5">Elongation factor methyltransferase 5</fullName>
    </alternativeName>
</protein>
<keyword evidence="8" id="KW-1185">Reference proteome</keyword>
<comment type="similarity">
    <text evidence="5">Belongs to the class I-like SAM-binding methyltransferase superfamily. EFM5 family.</text>
</comment>
<dbReference type="Proteomes" id="UP000789572">
    <property type="component" value="Unassembled WGS sequence"/>
</dbReference>
<dbReference type="GO" id="GO:0005737">
    <property type="term" value="C:cytoplasm"/>
    <property type="evidence" value="ECO:0007669"/>
    <property type="project" value="UniProtKB-SubCell"/>
</dbReference>
<keyword evidence="3 5" id="KW-0489">Methyltransferase</keyword>
<comment type="caution">
    <text evidence="7">The sequence shown here is derived from an EMBL/GenBank/DDBJ whole genome shotgun (WGS) entry which is preliminary data.</text>
</comment>
<gene>
    <name evidence="5" type="primary">EFM5</name>
    <name evidence="7" type="ORF">POCULU_LOCUS1387</name>
</gene>
<dbReference type="PANTHER" id="PTHR13200:SF0">
    <property type="entry name" value="EEF1A LYSINE METHYLTRANSFERASE 1"/>
    <property type="match status" value="1"/>
</dbReference>
<evidence type="ECO:0000256" key="2">
    <source>
        <dbReference type="ARBA" id="ARBA00022490"/>
    </source>
</evidence>
<evidence type="ECO:0000313" key="7">
    <source>
        <dbReference type="EMBL" id="CAG8478039.1"/>
    </source>
</evidence>
<accession>A0A9N8W5T2</accession>
<sequence>MADKPSPTQEPTDDNFPLYRTARIHDNDEIPAYAREILSSQTLSALEEFLKERKQAEENLERLREQKESGVDDVLEKRDRRLDELDVIGEDWQVGREGGLSQFWYDENTINTIVEEVIDNTPSGGRIACISTPTVFIGLKRKCPSQSLYLFEYDTRFSMYGTDFIHYDYNNPQEFRDKLFLRGTVDYIVVDPPFLSVECLAQTMLTVDLLKKENGCKIMVCTGATMSDIVYRLSQARRTVFEPRHRGNRLKNEFRCHLNYESEKLHWDESQTFY</sequence>
<dbReference type="PANTHER" id="PTHR13200">
    <property type="entry name" value="EEF1A LYSINE METHYLTRANSFERASE 1"/>
    <property type="match status" value="1"/>
</dbReference>
<feature type="coiled-coil region" evidence="6">
    <location>
        <begin position="39"/>
        <end position="73"/>
    </location>
</feature>
<evidence type="ECO:0000256" key="1">
    <source>
        <dbReference type="ARBA" id="ARBA00004496"/>
    </source>
</evidence>
<evidence type="ECO:0000256" key="6">
    <source>
        <dbReference type="SAM" id="Coils"/>
    </source>
</evidence>
<comment type="subcellular location">
    <subcellularLocation>
        <location evidence="1 5">Cytoplasm</location>
    </subcellularLocation>
</comment>
<evidence type="ECO:0000256" key="4">
    <source>
        <dbReference type="ARBA" id="ARBA00022679"/>
    </source>
</evidence>
<organism evidence="7 8">
    <name type="scientific">Paraglomus occultum</name>
    <dbReference type="NCBI Taxonomy" id="144539"/>
    <lineage>
        <taxon>Eukaryota</taxon>
        <taxon>Fungi</taxon>
        <taxon>Fungi incertae sedis</taxon>
        <taxon>Mucoromycota</taxon>
        <taxon>Glomeromycotina</taxon>
        <taxon>Glomeromycetes</taxon>
        <taxon>Paraglomerales</taxon>
        <taxon>Paraglomeraceae</taxon>
        <taxon>Paraglomus</taxon>
    </lineage>
</organism>
<keyword evidence="4 5" id="KW-0808">Transferase</keyword>